<dbReference type="Pfam" id="PF00196">
    <property type="entry name" value="GerE"/>
    <property type="match status" value="1"/>
</dbReference>
<reference evidence="4" key="1">
    <citation type="submission" date="2022-11" db="EMBL/GenBank/DDBJ databases">
        <authorList>
            <person name="Somphong A."/>
            <person name="Phongsopitanun W."/>
        </authorList>
    </citation>
    <scope>NUCLEOTIDE SEQUENCE</scope>
    <source>
        <strain evidence="4">Pm04-4</strain>
    </source>
</reference>
<dbReference type="SUPFAM" id="SSF52540">
    <property type="entry name" value="P-loop containing nucleoside triphosphate hydrolases"/>
    <property type="match status" value="1"/>
</dbReference>
<dbReference type="Gene3D" id="1.25.40.10">
    <property type="entry name" value="Tetratricopeptide repeat domain"/>
    <property type="match status" value="1"/>
</dbReference>
<keyword evidence="1" id="KW-0547">Nucleotide-binding</keyword>
<dbReference type="PANTHER" id="PTHR16305">
    <property type="entry name" value="TESTICULAR SOLUBLE ADENYLYL CYCLASE"/>
    <property type="match status" value="1"/>
</dbReference>
<organism evidence="4 5">
    <name type="scientific">Paractinoplanes pyxinae</name>
    <dbReference type="NCBI Taxonomy" id="2997416"/>
    <lineage>
        <taxon>Bacteria</taxon>
        <taxon>Bacillati</taxon>
        <taxon>Actinomycetota</taxon>
        <taxon>Actinomycetes</taxon>
        <taxon>Micromonosporales</taxon>
        <taxon>Micromonosporaceae</taxon>
        <taxon>Paractinoplanes</taxon>
    </lineage>
</organism>
<evidence type="ECO:0000256" key="1">
    <source>
        <dbReference type="ARBA" id="ARBA00022741"/>
    </source>
</evidence>
<dbReference type="PRINTS" id="PR00038">
    <property type="entry name" value="HTHLUXR"/>
</dbReference>
<dbReference type="Proteomes" id="UP001151002">
    <property type="component" value="Unassembled WGS sequence"/>
</dbReference>
<comment type="caution">
    <text evidence="4">The sequence shown here is derived from an EMBL/GenBank/DDBJ whole genome shotgun (WGS) entry which is preliminary data.</text>
</comment>
<proteinExistence type="predicted"/>
<feature type="domain" description="HTH luxR-type" evidence="3">
    <location>
        <begin position="786"/>
        <end position="851"/>
    </location>
</feature>
<dbReference type="Gene3D" id="1.10.10.10">
    <property type="entry name" value="Winged helix-like DNA-binding domain superfamily/Winged helix DNA-binding domain"/>
    <property type="match status" value="1"/>
</dbReference>
<dbReference type="InterPro" id="IPR016032">
    <property type="entry name" value="Sig_transdc_resp-reg_C-effctor"/>
</dbReference>
<dbReference type="InterPro" id="IPR011990">
    <property type="entry name" value="TPR-like_helical_dom_sf"/>
</dbReference>
<dbReference type="PROSITE" id="PS00622">
    <property type="entry name" value="HTH_LUXR_1"/>
    <property type="match status" value="1"/>
</dbReference>
<keyword evidence="2" id="KW-0067">ATP-binding</keyword>
<gene>
    <name evidence="4" type="ORF">OWR29_08645</name>
</gene>
<dbReference type="CDD" id="cd06170">
    <property type="entry name" value="LuxR_C_like"/>
    <property type="match status" value="1"/>
</dbReference>
<dbReference type="InterPro" id="IPR027417">
    <property type="entry name" value="P-loop_NTPase"/>
</dbReference>
<evidence type="ECO:0000259" key="3">
    <source>
        <dbReference type="PROSITE" id="PS50043"/>
    </source>
</evidence>
<dbReference type="PANTHER" id="PTHR16305:SF35">
    <property type="entry name" value="TRANSCRIPTIONAL ACTIVATOR DOMAIN"/>
    <property type="match status" value="1"/>
</dbReference>
<dbReference type="SMART" id="SM00421">
    <property type="entry name" value="HTH_LUXR"/>
    <property type="match status" value="1"/>
</dbReference>
<dbReference type="Pfam" id="PF13191">
    <property type="entry name" value="AAA_16"/>
    <property type="match status" value="1"/>
</dbReference>
<dbReference type="InterPro" id="IPR041664">
    <property type="entry name" value="AAA_16"/>
</dbReference>
<dbReference type="InterPro" id="IPR000792">
    <property type="entry name" value="Tscrpt_reg_LuxR_C"/>
</dbReference>
<dbReference type="EMBL" id="JAPNTZ010000003">
    <property type="protein sequence ID" value="MCY1138063.1"/>
    <property type="molecule type" value="Genomic_DNA"/>
</dbReference>
<dbReference type="InterPro" id="IPR036388">
    <property type="entry name" value="WH-like_DNA-bd_sf"/>
</dbReference>
<dbReference type="SUPFAM" id="SSF48452">
    <property type="entry name" value="TPR-like"/>
    <property type="match status" value="1"/>
</dbReference>
<protein>
    <submittedName>
        <fullName evidence="4">LuxR C-terminal-related transcriptional regulator</fullName>
    </submittedName>
</protein>
<evidence type="ECO:0000313" key="4">
    <source>
        <dbReference type="EMBL" id="MCY1138063.1"/>
    </source>
</evidence>
<dbReference type="PROSITE" id="PS50043">
    <property type="entry name" value="HTH_LUXR_2"/>
    <property type="match status" value="1"/>
</dbReference>
<dbReference type="RefSeq" id="WP_267562037.1">
    <property type="nucleotide sequence ID" value="NZ_JAPNTZ010000003.1"/>
</dbReference>
<name>A0ABT4AUZ8_9ACTN</name>
<keyword evidence="5" id="KW-1185">Reference proteome</keyword>
<evidence type="ECO:0000256" key="2">
    <source>
        <dbReference type="ARBA" id="ARBA00022840"/>
    </source>
</evidence>
<sequence length="855" mass="91752">MGDELVERSHQLAALGDALAATRGERHGVLVLVGGEAGSGKTALLRRFCSAEETTLWGSCDPLFTPRPLGPFLDIARATGGELHELVTAGAKAYQVAAAVIRAAEARPGGVLVVEDLHWADEATVDVLSLLGRRIDTIPALVVATYRDDGLDRFHPARRLLGDLAGLSRVRRIEVPPLSAGAVAVLAAPHGIDPDDLHRATGGNPFFVTEVLAAPGDAIPATVRDAVLARAGRLTGDAATVLEAVSIALPRAELPLLDALVPGAANPLEQCLGSGMLVEAPGGVVFRHELARRAVEQSLSPHRRTELHRRALTALTGTADPARLAHHAEAAGDTEAVLRFAPAAARQAASTGAHREAAAHYELALRFAGPLPAEDRAEMLESRSQECYLTDQMDEAIHALEQAVALWRASGNSVRQGSALTQLSRALWCLGRTAEADRTSDDALRLLEDGPPGPEWAQACSVVSATRLNEERYDETMAWAERALAHGDTAVTVHSLNNIGTMQLLTGRPEGWTSLSRSLALATDHGLDDHVGRAYIHLGWAATRTRAYDFEPWLDRGIKVCQELGLEAWEYYVVVYRARLHLDLGRTEAAVEDAEHVLRSARSVPLLRLLALSVLGLARARRGDRDRWAALDEALALTTGQTELQFLAPVATARAEAAWLDGRAAEVDEITSDVLGLAVERNAAWVAGELAWLRRLAGLPPVVVAAVDPYATQLAGEGRAAAARWKKLGCPYDAALALADFRDEADLRTALAEFHRLGARPAAAAIARRLREHGVRDVPRGPRAETERHPARLTRREAEVLTHLGQGESNAVIATRLYLSEKTVHHHVTAILRKLGVASRGQATSEAIRRGLLSP</sequence>
<accession>A0ABT4AUZ8</accession>
<evidence type="ECO:0000313" key="5">
    <source>
        <dbReference type="Proteomes" id="UP001151002"/>
    </source>
</evidence>
<dbReference type="SUPFAM" id="SSF46894">
    <property type="entry name" value="C-terminal effector domain of the bipartite response regulators"/>
    <property type="match status" value="1"/>
</dbReference>